<dbReference type="PANTHER" id="PTHR30055:SF234">
    <property type="entry name" value="HTH-TYPE TRANSCRIPTIONAL REGULATOR BETI"/>
    <property type="match status" value="1"/>
</dbReference>
<dbReference type="SUPFAM" id="SSF48498">
    <property type="entry name" value="Tetracyclin repressor-like, C-terminal domain"/>
    <property type="match status" value="1"/>
</dbReference>
<keyword evidence="3" id="KW-0804">Transcription</keyword>
<accession>A0A6L6QEM8</accession>
<dbReference type="Proteomes" id="UP000472320">
    <property type="component" value="Unassembled WGS sequence"/>
</dbReference>
<dbReference type="SUPFAM" id="SSF46689">
    <property type="entry name" value="Homeodomain-like"/>
    <property type="match status" value="1"/>
</dbReference>
<dbReference type="Pfam" id="PF00440">
    <property type="entry name" value="TetR_N"/>
    <property type="match status" value="1"/>
</dbReference>
<evidence type="ECO:0000256" key="1">
    <source>
        <dbReference type="ARBA" id="ARBA00023015"/>
    </source>
</evidence>
<keyword evidence="2 4" id="KW-0238">DNA-binding</keyword>
<evidence type="ECO:0000313" key="8">
    <source>
        <dbReference type="Proteomes" id="UP000472320"/>
    </source>
</evidence>
<evidence type="ECO:0000256" key="5">
    <source>
        <dbReference type="SAM" id="MobiDB-lite"/>
    </source>
</evidence>
<name>A0A6L6QEM8_9BURK</name>
<dbReference type="GO" id="GO:0003700">
    <property type="term" value="F:DNA-binding transcription factor activity"/>
    <property type="evidence" value="ECO:0007669"/>
    <property type="project" value="TreeGrafter"/>
</dbReference>
<dbReference type="AlphaFoldDB" id="A0A6L6QEM8"/>
<dbReference type="InterPro" id="IPR001647">
    <property type="entry name" value="HTH_TetR"/>
</dbReference>
<feature type="DNA-binding region" description="H-T-H motif" evidence="4">
    <location>
        <begin position="56"/>
        <end position="75"/>
    </location>
</feature>
<organism evidence="7 8">
    <name type="scientific">Massilia eburnea</name>
    <dbReference type="NCBI Taxonomy" id="1776165"/>
    <lineage>
        <taxon>Bacteria</taxon>
        <taxon>Pseudomonadati</taxon>
        <taxon>Pseudomonadota</taxon>
        <taxon>Betaproteobacteria</taxon>
        <taxon>Burkholderiales</taxon>
        <taxon>Oxalobacteraceae</taxon>
        <taxon>Telluria group</taxon>
        <taxon>Massilia</taxon>
    </lineage>
</organism>
<dbReference type="PANTHER" id="PTHR30055">
    <property type="entry name" value="HTH-TYPE TRANSCRIPTIONAL REGULATOR RUTR"/>
    <property type="match status" value="1"/>
</dbReference>
<keyword evidence="8" id="KW-1185">Reference proteome</keyword>
<gene>
    <name evidence="7" type="ORF">GM658_05780</name>
</gene>
<reference evidence="7 8" key="1">
    <citation type="submission" date="2019-11" db="EMBL/GenBank/DDBJ databases">
        <title>Type strains purchased from KCTC, JCM and DSMZ.</title>
        <authorList>
            <person name="Lu H."/>
        </authorList>
    </citation>
    <scope>NUCLEOTIDE SEQUENCE [LARGE SCALE GENOMIC DNA]</scope>
    <source>
        <strain evidence="7 8">JCM 31587</strain>
    </source>
</reference>
<evidence type="ECO:0000259" key="6">
    <source>
        <dbReference type="PROSITE" id="PS50977"/>
    </source>
</evidence>
<evidence type="ECO:0000313" key="7">
    <source>
        <dbReference type="EMBL" id="MTW10106.1"/>
    </source>
</evidence>
<sequence length="219" mass="24359">MTVSTDERPARKRRNAKETLNEPVRRDLRAQGQRTRNGIIEAARKLLLEGGSLEFTLREVALRAGISISNLQYYFPTRLSVLRAVVEPVVEAYMADLSRAMAADTPPSETLSVLVARVLLDVKNVEGSSLWCHFASLAAVDPECSRLLDEWYETLTHEIGSLINRINPSLGLKECLQKATLLIAMADGIAFQVGGGRGRRSYLRELDEQMHTLVRALLA</sequence>
<dbReference type="InterPro" id="IPR050109">
    <property type="entry name" value="HTH-type_TetR-like_transc_reg"/>
</dbReference>
<dbReference type="Gene3D" id="1.10.357.10">
    <property type="entry name" value="Tetracycline Repressor, domain 2"/>
    <property type="match status" value="1"/>
</dbReference>
<feature type="region of interest" description="Disordered" evidence="5">
    <location>
        <begin position="1"/>
        <end position="22"/>
    </location>
</feature>
<dbReference type="EMBL" id="WNKX01000003">
    <property type="protein sequence ID" value="MTW10106.1"/>
    <property type="molecule type" value="Genomic_DNA"/>
</dbReference>
<proteinExistence type="predicted"/>
<dbReference type="OrthoDB" id="9789566at2"/>
<comment type="caution">
    <text evidence="7">The sequence shown here is derived from an EMBL/GenBank/DDBJ whole genome shotgun (WGS) entry which is preliminary data.</text>
</comment>
<keyword evidence="1" id="KW-0805">Transcription regulation</keyword>
<dbReference type="RefSeq" id="WP_155453044.1">
    <property type="nucleotide sequence ID" value="NZ_WNKX01000003.1"/>
</dbReference>
<evidence type="ECO:0000256" key="3">
    <source>
        <dbReference type="ARBA" id="ARBA00023163"/>
    </source>
</evidence>
<protein>
    <submittedName>
        <fullName evidence="7">TetR family transcriptional regulator</fullName>
    </submittedName>
</protein>
<dbReference type="GO" id="GO:0000976">
    <property type="term" value="F:transcription cis-regulatory region binding"/>
    <property type="evidence" value="ECO:0007669"/>
    <property type="project" value="TreeGrafter"/>
</dbReference>
<evidence type="ECO:0000256" key="2">
    <source>
        <dbReference type="ARBA" id="ARBA00023125"/>
    </source>
</evidence>
<feature type="domain" description="HTH tetR-type" evidence="6">
    <location>
        <begin position="33"/>
        <end position="93"/>
    </location>
</feature>
<dbReference type="InterPro" id="IPR009057">
    <property type="entry name" value="Homeodomain-like_sf"/>
</dbReference>
<dbReference type="PROSITE" id="PS50977">
    <property type="entry name" value="HTH_TETR_2"/>
    <property type="match status" value="1"/>
</dbReference>
<evidence type="ECO:0000256" key="4">
    <source>
        <dbReference type="PROSITE-ProRule" id="PRU00335"/>
    </source>
</evidence>
<dbReference type="InterPro" id="IPR036271">
    <property type="entry name" value="Tet_transcr_reg_TetR-rel_C_sf"/>
</dbReference>